<organism evidence="2 3">
    <name type="scientific">Ancylobacter defluvii</name>
    <dbReference type="NCBI Taxonomy" id="1282440"/>
    <lineage>
        <taxon>Bacteria</taxon>
        <taxon>Pseudomonadati</taxon>
        <taxon>Pseudomonadota</taxon>
        <taxon>Alphaproteobacteria</taxon>
        <taxon>Hyphomicrobiales</taxon>
        <taxon>Xanthobacteraceae</taxon>
        <taxon>Ancylobacter</taxon>
    </lineage>
</organism>
<evidence type="ECO:0000313" key="3">
    <source>
        <dbReference type="Proteomes" id="UP001143330"/>
    </source>
</evidence>
<name>A0A9W6JWW0_9HYPH</name>
<dbReference type="InterPro" id="IPR006429">
    <property type="entry name" value="Phage_lambda_portal"/>
</dbReference>
<reference evidence="2" key="2">
    <citation type="submission" date="2023-01" db="EMBL/GenBank/DDBJ databases">
        <authorList>
            <person name="Sun Q."/>
            <person name="Evtushenko L."/>
        </authorList>
    </citation>
    <scope>NUCLEOTIDE SEQUENCE</scope>
    <source>
        <strain evidence="2">VKM B-2789</strain>
    </source>
</reference>
<feature type="compositionally biased region" description="Polar residues" evidence="1">
    <location>
        <begin position="436"/>
        <end position="451"/>
    </location>
</feature>
<dbReference type="RefSeq" id="WP_213364534.1">
    <property type="nucleotide sequence ID" value="NZ_BSFM01000014.1"/>
</dbReference>
<dbReference type="GO" id="GO:0005198">
    <property type="term" value="F:structural molecule activity"/>
    <property type="evidence" value="ECO:0007669"/>
    <property type="project" value="InterPro"/>
</dbReference>
<feature type="region of interest" description="Disordered" evidence="1">
    <location>
        <begin position="429"/>
        <end position="451"/>
    </location>
</feature>
<accession>A0A9W6JWW0</accession>
<dbReference type="Proteomes" id="UP001143330">
    <property type="component" value="Unassembled WGS sequence"/>
</dbReference>
<dbReference type="Pfam" id="PF05136">
    <property type="entry name" value="Phage_portal_2"/>
    <property type="match status" value="1"/>
</dbReference>
<evidence type="ECO:0000313" key="2">
    <source>
        <dbReference type="EMBL" id="GLK84662.1"/>
    </source>
</evidence>
<dbReference type="AlphaFoldDB" id="A0A9W6JWW0"/>
<keyword evidence="3" id="KW-1185">Reference proteome</keyword>
<gene>
    <name evidence="2" type="ORF">GCM10017653_27320</name>
</gene>
<dbReference type="GO" id="GO:0019068">
    <property type="term" value="P:virion assembly"/>
    <property type="evidence" value="ECO:0007669"/>
    <property type="project" value="InterPro"/>
</dbReference>
<protein>
    <submittedName>
        <fullName evidence="2">Phage portal protein</fullName>
    </submittedName>
</protein>
<proteinExistence type="predicted"/>
<reference evidence="2" key="1">
    <citation type="journal article" date="2014" name="Int. J. Syst. Evol. Microbiol.">
        <title>Complete genome sequence of Corynebacterium casei LMG S-19264T (=DSM 44701T), isolated from a smear-ripened cheese.</title>
        <authorList>
            <consortium name="US DOE Joint Genome Institute (JGI-PGF)"/>
            <person name="Walter F."/>
            <person name="Albersmeier A."/>
            <person name="Kalinowski J."/>
            <person name="Ruckert C."/>
        </authorList>
    </citation>
    <scope>NUCLEOTIDE SEQUENCE</scope>
    <source>
        <strain evidence="2">VKM B-2789</strain>
    </source>
</reference>
<sequence>MLERARAKLAQWIAPEHTRKFDGASQGRRTFGAGTFGRVNSEVGAAGQALAARSAYLAANNPLIANAVGNIVGEAVGSGIRPSSDLVAEFDAWSDHADADGRTDFYGLQTIICTDVVVRGESFVLLSNDESGLTLRVLDVEQVDRSLTRDLGNGAQIVQGIEFDTSGNRVAYHISPARLTDTFASWAPPVRVDAADVQHIFRPLFPGQVRGVPWTAPIILSAGELDKLSDALLMGASVAAMFCGVVTDQNDLSSGEDPFGGEAQPSLEPGTLIRLKGGQSVTFATPQQSQAVAELLKVQIRQLAAGMGLPAFMVDGDLTGANYSSLRAGLLPFRRRIEAFQYHCLVPQLLAPVWRRWLATEGDADASARVEWIMPKPLQVDPQKDVEADLAELNAGLASRRQKVAARGWNAEQLDAEIAADRAREKRLGLTFGASPPSQKPETPTRSGVDE</sequence>
<comment type="caution">
    <text evidence="2">The sequence shown here is derived from an EMBL/GenBank/DDBJ whole genome shotgun (WGS) entry which is preliminary data.</text>
</comment>
<dbReference type="NCBIfam" id="TIGR01539">
    <property type="entry name" value="portal_lambda"/>
    <property type="match status" value="1"/>
</dbReference>
<evidence type="ECO:0000256" key="1">
    <source>
        <dbReference type="SAM" id="MobiDB-lite"/>
    </source>
</evidence>
<dbReference type="EMBL" id="BSFM01000014">
    <property type="protein sequence ID" value="GLK84662.1"/>
    <property type="molecule type" value="Genomic_DNA"/>
</dbReference>